<organism evidence="1">
    <name type="scientific">Lotus japonicus</name>
    <name type="common">Lotus corniculatus var. japonicus</name>
    <dbReference type="NCBI Taxonomy" id="34305"/>
    <lineage>
        <taxon>Eukaryota</taxon>
        <taxon>Viridiplantae</taxon>
        <taxon>Streptophyta</taxon>
        <taxon>Embryophyta</taxon>
        <taxon>Tracheophyta</taxon>
        <taxon>Spermatophyta</taxon>
        <taxon>Magnoliopsida</taxon>
        <taxon>eudicotyledons</taxon>
        <taxon>Gunneridae</taxon>
        <taxon>Pentapetalae</taxon>
        <taxon>rosids</taxon>
        <taxon>fabids</taxon>
        <taxon>Fabales</taxon>
        <taxon>Fabaceae</taxon>
        <taxon>Papilionoideae</taxon>
        <taxon>50 kb inversion clade</taxon>
        <taxon>NPAAA clade</taxon>
        <taxon>Hologalegina</taxon>
        <taxon>robinioid clade</taxon>
        <taxon>Loteae</taxon>
        <taxon>Lotus</taxon>
    </lineage>
</organism>
<dbReference type="AlphaFoldDB" id="I3SD31"/>
<reference evidence="1" key="1">
    <citation type="submission" date="2012-05" db="EMBL/GenBank/DDBJ databases">
        <authorList>
            <person name="Krishnakumar V."/>
            <person name="Cheung F."/>
            <person name="Xiao Y."/>
            <person name="Chan A."/>
            <person name="Moskal W.A."/>
            <person name="Town C.D."/>
        </authorList>
    </citation>
    <scope>NUCLEOTIDE SEQUENCE</scope>
</reference>
<name>I3SD31_LOTJA</name>
<evidence type="ECO:0000313" key="1">
    <source>
        <dbReference type="EMBL" id="AFK38173.1"/>
    </source>
</evidence>
<protein>
    <submittedName>
        <fullName evidence="1">Uncharacterized protein</fullName>
    </submittedName>
</protein>
<accession>I3SD31</accession>
<dbReference type="EMBL" id="BT138378">
    <property type="protein sequence ID" value="AFK38173.1"/>
    <property type="molecule type" value="mRNA"/>
</dbReference>
<proteinExistence type="evidence at transcript level"/>
<sequence length="67" mass="7884">MIRTCTKKKKQVWMTNSAQYLQLLLELLTLAVSIRVENFNSNSCMIQSTLIHHSICSHSNFQIFRKR</sequence>